<proteinExistence type="predicted"/>
<feature type="region of interest" description="Disordered" evidence="1">
    <location>
        <begin position="109"/>
        <end position="148"/>
    </location>
</feature>
<gene>
    <name evidence="3" type="ORF">MINT15_28000</name>
</gene>
<evidence type="ECO:0000313" key="4">
    <source>
        <dbReference type="Proteomes" id="UP000030848"/>
    </source>
</evidence>
<reference evidence="3 4" key="1">
    <citation type="submission" date="2014-10" db="EMBL/GenBank/DDBJ databases">
        <title>Genome sequence of Micropolyspora internatus JCM3315.</title>
        <authorList>
            <person name="Shin S.-K."/>
            <person name="Yi H."/>
        </authorList>
    </citation>
    <scope>NUCLEOTIDE SEQUENCE [LARGE SCALE GENOMIC DNA]</scope>
    <source>
        <strain evidence="3 4">JCM 3315</strain>
    </source>
</reference>
<keyword evidence="2" id="KW-0812">Transmembrane</keyword>
<dbReference type="AlphaFoldDB" id="A0A837D720"/>
<protein>
    <recommendedName>
        <fullName evidence="5">SD-repeat containing protein B domain-containing protein</fullName>
    </recommendedName>
</protein>
<comment type="caution">
    <text evidence="3">The sequence shown here is derived from an EMBL/GenBank/DDBJ whole genome shotgun (WGS) entry which is preliminary data.</text>
</comment>
<evidence type="ECO:0000256" key="2">
    <source>
        <dbReference type="SAM" id="Phobius"/>
    </source>
</evidence>
<name>A0A837D720_9PSEU</name>
<evidence type="ECO:0000256" key="1">
    <source>
        <dbReference type="SAM" id="MobiDB-lite"/>
    </source>
</evidence>
<dbReference type="NCBIfam" id="TIGR01167">
    <property type="entry name" value="LPXTG_anchor"/>
    <property type="match status" value="1"/>
</dbReference>
<dbReference type="InterPro" id="IPR013783">
    <property type="entry name" value="Ig-like_fold"/>
</dbReference>
<dbReference type="SUPFAM" id="SSF117074">
    <property type="entry name" value="Hypothetical protein PA1324"/>
    <property type="match status" value="1"/>
</dbReference>
<dbReference type="EMBL" id="JRZE01000006">
    <property type="protein sequence ID" value="KHF42598.1"/>
    <property type="molecule type" value="Genomic_DNA"/>
</dbReference>
<evidence type="ECO:0000313" key="3">
    <source>
        <dbReference type="EMBL" id="KHF42598.1"/>
    </source>
</evidence>
<dbReference type="RefSeq" id="WP_074988043.1">
    <property type="nucleotide sequence ID" value="NZ_FOWS01000001.1"/>
</dbReference>
<evidence type="ECO:0008006" key="5">
    <source>
        <dbReference type="Google" id="ProtNLM"/>
    </source>
</evidence>
<dbReference type="Proteomes" id="UP000030848">
    <property type="component" value="Unassembled WGS sequence"/>
</dbReference>
<keyword evidence="2" id="KW-1133">Transmembrane helix</keyword>
<feature type="transmembrane region" description="Helical" evidence="2">
    <location>
        <begin position="160"/>
        <end position="180"/>
    </location>
</feature>
<dbReference type="GO" id="GO:0005975">
    <property type="term" value="P:carbohydrate metabolic process"/>
    <property type="evidence" value="ECO:0007669"/>
    <property type="project" value="UniProtKB-ARBA"/>
</dbReference>
<keyword evidence="2" id="KW-0472">Membrane</keyword>
<accession>A0A837D720</accession>
<sequence>MSDRAKVPGRTSDATVVLFHDRDGDNLDDEDEYVSGVTVGLRDVDDEDAPLVTAVTDEQGRAVFTDQQAGLYHIEIFGPWQREEVSAAFARVHATYGEHHNTTTVGIVPGPDRPLPGEDGDSAGTALTGVSFADPSANPPAGSQDRADDVAALASTGTDAMTLVGVGAGVLLAGVATVVVTRRRANGSAA</sequence>
<organism evidence="3 4">
    <name type="scientific">Saccharomonospora viridis</name>
    <dbReference type="NCBI Taxonomy" id="1852"/>
    <lineage>
        <taxon>Bacteria</taxon>
        <taxon>Bacillati</taxon>
        <taxon>Actinomycetota</taxon>
        <taxon>Actinomycetes</taxon>
        <taxon>Pseudonocardiales</taxon>
        <taxon>Pseudonocardiaceae</taxon>
        <taxon>Saccharomonospora</taxon>
    </lineage>
</organism>
<dbReference type="Gene3D" id="2.60.40.10">
    <property type="entry name" value="Immunoglobulins"/>
    <property type="match status" value="1"/>
</dbReference>